<feature type="transmembrane region" description="Helical" evidence="1">
    <location>
        <begin position="12"/>
        <end position="35"/>
    </location>
</feature>
<dbReference type="AlphaFoldDB" id="I7GLA3"/>
<name>I7GLA3_MACFA</name>
<sequence>MDKILPQRFVKFIRKSLLFLWMIVTLKLALIVGILG</sequence>
<protein>
    <submittedName>
        <fullName evidence="2">Macaca fascicularis brain cDNA clone: QorA-12416, similar to human hypothetical protein MGC33887 (MGC33887), mRNA, RefSeq: NM_145036.1</fullName>
    </submittedName>
</protein>
<dbReference type="EMBL" id="AB171087">
    <property type="protein sequence ID" value="BAE88150.1"/>
    <property type="molecule type" value="mRNA"/>
</dbReference>
<reference evidence="2" key="1">
    <citation type="journal article" date="2007" name="PLoS Biol.">
        <title>Rate of evolution in brain-expressed genes in humans and other primates.</title>
        <authorList>
            <person name="Wang H.-Y."/>
            <person name="Chien H.-C."/>
            <person name="Osada N."/>
            <person name="Hashimoto K."/>
            <person name="Sugano S."/>
            <person name="Gojobori T."/>
            <person name="Chou C.-K."/>
            <person name="Tsai S.-F."/>
            <person name="Wu C.-I."/>
            <person name="Shen C.-K.J."/>
        </authorList>
    </citation>
    <scope>NUCLEOTIDE SEQUENCE</scope>
</reference>
<organism evidence="2">
    <name type="scientific">Macaca fascicularis</name>
    <name type="common">Crab-eating macaque</name>
    <name type="synonym">Cynomolgus monkey</name>
    <dbReference type="NCBI Taxonomy" id="9541"/>
    <lineage>
        <taxon>Eukaryota</taxon>
        <taxon>Metazoa</taxon>
        <taxon>Chordata</taxon>
        <taxon>Craniata</taxon>
        <taxon>Vertebrata</taxon>
        <taxon>Euteleostomi</taxon>
        <taxon>Mammalia</taxon>
        <taxon>Eutheria</taxon>
        <taxon>Euarchontoglires</taxon>
        <taxon>Primates</taxon>
        <taxon>Haplorrhini</taxon>
        <taxon>Catarrhini</taxon>
        <taxon>Cercopithecidae</taxon>
        <taxon>Cercopithecinae</taxon>
        <taxon>Macaca</taxon>
    </lineage>
</organism>
<evidence type="ECO:0000313" key="2">
    <source>
        <dbReference type="EMBL" id="BAE88150.1"/>
    </source>
</evidence>
<evidence type="ECO:0000256" key="1">
    <source>
        <dbReference type="SAM" id="Phobius"/>
    </source>
</evidence>
<proteinExistence type="evidence at transcript level"/>
<keyword evidence="1" id="KW-0812">Transmembrane</keyword>
<keyword evidence="1" id="KW-0472">Membrane</keyword>
<keyword evidence="1" id="KW-1133">Transmembrane helix</keyword>
<accession>I7GLA3</accession>